<organism evidence="1 2">
    <name type="scientific">Microcystis aeruginosa (strain NIES-843 / IAM M-2473)</name>
    <dbReference type="NCBI Taxonomy" id="449447"/>
    <lineage>
        <taxon>Bacteria</taxon>
        <taxon>Bacillati</taxon>
        <taxon>Cyanobacteriota</taxon>
        <taxon>Cyanophyceae</taxon>
        <taxon>Oscillatoriophycideae</taxon>
        <taxon>Chroococcales</taxon>
        <taxon>Microcystaceae</taxon>
        <taxon>Microcystis</taxon>
    </lineage>
</organism>
<dbReference type="KEGG" id="mar:MAE_29170"/>
<accession>B0JJU7</accession>
<keyword evidence="2" id="KW-1185">Reference proteome</keyword>
<dbReference type="Proteomes" id="UP000001510">
    <property type="component" value="Chromosome"/>
</dbReference>
<sequence>MANSPQICLNRGQATHIKFILSRIVKMRLPSGFLPGLLPLNFQLQSFSFHELIEWLAYVNGLFCYR</sequence>
<name>B0JJU7_MICAN</name>
<protein>
    <submittedName>
        <fullName evidence="1">Uncharacterized protein</fullName>
    </submittedName>
</protein>
<evidence type="ECO:0000313" key="2">
    <source>
        <dbReference type="Proteomes" id="UP000001510"/>
    </source>
</evidence>
<dbReference type="EMBL" id="AP009552">
    <property type="protein sequence ID" value="BAG02739.1"/>
    <property type="molecule type" value="Genomic_DNA"/>
</dbReference>
<reference evidence="1 2" key="1">
    <citation type="journal article" date="2007" name="DNA Res.">
        <title>Complete genomic structure of the bloom-forming toxic cyanobacterium Microcystis aeruginosa NIES-843.</title>
        <authorList>
            <person name="Kaneko T."/>
            <person name="Nakajima N."/>
            <person name="Okamoto S."/>
            <person name="Suzuki I."/>
            <person name="Tanabe Y."/>
            <person name="Tamaoki M."/>
            <person name="Nakamura Y."/>
            <person name="Kasai F."/>
            <person name="Watanabe A."/>
            <person name="Kawashima K."/>
            <person name="Kishida Y."/>
            <person name="Ono A."/>
            <person name="Shimizu Y."/>
            <person name="Takahashi C."/>
            <person name="Minami C."/>
            <person name="Fujishiro T."/>
            <person name="Kohara M."/>
            <person name="Katoh M."/>
            <person name="Nakazaki N."/>
            <person name="Nakayama S."/>
            <person name="Yamada M."/>
            <person name="Tabata S."/>
            <person name="Watanabe M.M."/>
        </authorList>
    </citation>
    <scope>NUCLEOTIDE SEQUENCE [LARGE SCALE GENOMIC DNA]</scope>
    <source>
        <strain evidence="2">NIES-843 / IAM M-247</strain>
    </source>
</reference>
<dbReference type="HOGENOM" id="CLU_2826305_0_0_3"/>
<dbReference type="AlphaFoldDB" id="B0JJU7"/>
<proteinExistence type="predicted"/>
<dbReference type="PaxDb" id="449447-MAE_29170"/>
<evidence type="ECO:0000313" key="1">
    <source>
        <dbReference type="EMBL" id="BAG02739.1"/>
    </source>
</evidence>
<dbReference type="EnsemblBacteria" id="BAG02739">
    <property type="protein sequence ID" value="BAG02739"/>
    <property type="gene ID" value="MAE_29170"/>
</dbReference>
<gene>
    <name evidence="1" type="ordered locus">MAE_29170</name>
</gene>